<keyword evidence="15" id="KW-1185">Reference proteome</keyword>
<evidence type="ECO:0000256" key="4">
    <source>
        <dbReference type="ARBA" id="ARBA00016436"/>
    </source>
</evidence>
<evidence type="ECO:0000256" key="2">
    <source>
        <dbReference type="ARBA" id="ARBA00004870"/>
    </source>
</evidence>
<name>A0ABS2WQ36_9BACT</name>
<dbReference type="Pfam" id="PF02606">
    <property type="entry name" value="LpxK"/>
    <property type="match status" value="2"/>
</dbReference>
<keyword evidence="10 13" id="KW-0067">ATP-binding</keyword>
<comment type="similarity">
    <text evidence="13">Belongs to the LpxK family.</text>
</comment>
<organism evidence="14 15">
    <name type="scientific">Sulfurospirillum tamanense</name>
    <dbReference type="NCBI Taxonomy" id="2813362"/>
    <lineage>
        <taxon>Bacteria</taxon>
        <taxon>Pseudomonadati</taxon>
        <taxon>Campylobacterota</taxon>
        <taxon>Epsilonproteobacteria</taxon>
        <taxon>Campylobacterales</taxon>
        <taxon>Sulfurospirillaceae</taxon>
        <taxon>Sulfurospirillum</taxon>
    </lineage>
</organism>
<evidence type="ECO:0000256" key="8">
    <source>
        <dbReference type="ARBA" id="ARBA00022741"/>
    </source>
</evidence>
<reference evidence="14" key="1">
    <citation type="submission" date="2021-02" db="EMBL/GenBank/DDBJ databases">
        <title>Sulfurospirillum tamanensis sp. nov.</title>
        <authorList>
            <person name="Frolova A."/>
            <person name="Merkel A."/>
            <person name="Slobodkin A."/>
        </authorList>
    </citation>
    <scope>NUCLEOTIDE SEQUENCE</scope>
    <source>
        <strain evidence="14">T05b</strain>
    </source>
</reference>
<evidence type="ECO:0000256" key="12">
    <source>
        <dbReference type="ARBA" id="ARBA00029757"/>
    </source>
</evidence>
<dbReference type="NCBIfam" id="NF001892">
    <property type="entry name" value="PRK00652.1-5"/>
    <property type="match status" value="1"/>
</dbReference>
<gene>
    <name evidence="13" type="primary">lpxK</name>
    <name evidence="14" type="ORF">JWV37_03025</name>
</gene>
<keyword evidence="11 13" id="KW-0443">Lipid metabolism</keyword>
<dbReference type="EMBL" id="JAFHKK010000004">
    <property type="protein sequence ID" value="MBN2963742.1"/>
    <property type="molecule type" value="Genomic_DNA"/>
</dbReference>
<evidence type="ECO:0000256" key="10">
    <source>
        <dbReference type="ARBA" id="ARBA00022840"/>
    </source>
</evidence>
<keyword evidence="6 13" id="KW-0441">Lipid A biosynthesis</keyword>
<dbReference type="PANTHER" id="PTHR42724:SF1">
    <property type="entry name" value="TETRAACYLDISACCHARIDE 4'-KINASE, MITOCHONDRIAL-RELATED"/>
    <property type="match status" value="1"/>
</dbReference>
<proteinExistence type="inferred from homology"/>
<evidence type="ECO:0000256" key="1">
    <source>
        <dbReference type="ARBA" id="ARBA00002274"/>
    </source>
</evidence>
<comment type="pathway">
    <text evidence="2 13">Glycolipid biosynthesis; lipid IV(A) biosynthesis; lipid IV(A) from (3R)-3-hydroxytetradecanoyl-[acyl-carrier-protein] and UDP-N-acetyl-alpha-D-glucosamine: step 6/6.</text>
</comment>
<protein>
    <recommendedName>
        <fullName evidence="4 13">Tetraacyldisaccharide 4'-kinase</fullName>
        <ecNumber evidence="3 13">2.7.1.130</ecNumber>
    </recommendedName>
    <alternativeName>
        <fullName evidence="12 13">Lipid A 4'-kinase</fullName>
    </alternativeName>
</protein>
<keyword evidence="8 13" id="KW-0547">Nucleotide-binding</keyword>
<comment type="caution">
    <text evidence="14">The sequence shown here is derived from an EMBL/GenBank/DDBJ whole genome shotgun (WGS) entry which is preliminary data.</text>
</comment>
<feature type="binding site" evidence="13">
    <location>
        <begin position="49"/>
        <end position="56"/>
    </location>
    <ligand>
        <name>ATP</name>
        <dbReference type="ChEBI" id="CHEBI:30616"/>
    </ligand>
</feature>
<evidence type="ECO:0000256" key="7">
    <source>
        <dbReference type="ARBA" id="ARBA00022679"/>
    </source>
</evidence>
<evidence type="ECO:0000256" key="9">
    <source>
        <dbReference type="ARBA" id="ARBA00022777"/>
    </source>
</evidence>
<dbReference type="Proteomes" id="UP000703590">
    <property type="component" value="Unassembled WGS sequence"/>
</dbReference>
<dbReference type="InterPro" id="IPR003758">
    <property type="entry name" value="LpxK"/>
</dbReference>
<sequence length="301" mass="33213">MYRPGFGGYLLAGLLLPFSLLYTLAAVLKRAFSTPKEMGIPIISIGNLTLGGSGKTPLTIALASPVKHSAIVLRGYKRHSKGMRIVSHWGKITCNVQESGDEAMLYAKMLPNALVIVSEDRIRGILKAKELGAKAVFLDDGFGKASIKKFDILIRPTPPPPLPFCLPSGPYREPFWAYRYADIVIEEGKDFVRKVHVENPTSAMVLVTAIANPERLNPFLPTNLVASYTFPDHYMYTKKELSILLERHQATSLLVTHKDAVKLEGLDLPLSLLELTLSVSPSLHNSITTYLHQYSAQTAKN</sequence>
<accession>A0ABS2WQ36</accession>
<evidence type="ECO:0000256" key="11">
    <source>
        <dbReference type="ARBA" id="ARBA00023098"/>
    </source>
</evidence>
<evidence type="ECO:0000313" key="15">
    <source>
        <dbReference type="Proteomes" id="UP000703590"/>
    </source>
</evidence>
<reference evidence="14" key="2">
    <citation type="submission" date="2021-02" db="EMBL/GenBank/DDBJ databases">
        <authorList>
            <person name="Merkel A.Y."/>
        </authorList>
    </citation>
    <scope>NUCLEOTIDE SEQUENCE</scope>
    <source>
        <strain evidence="14">T05b</strain>
    </source>
</reference>
<evidence type="ECO:0000256" key="13">
    <source>
        <dbReference type="HAMAP-Rule" id="MF_00409"/>
    </source>
</evidence>
<evidence type="ECO:0000313" key="14">
    <source>
        <dbReference type="EMBL" id="MBN2963742.1"/>
    </source>
</evidence>
<comment type="function">
    <text evidence="1 13">Transfers the gamma-phosphate of ATP to the 4'-position of a tetraacyldisaccharide 1-phosphate intermediate (termed DS-1-P) to form tetraacyldisaccharide 1,4'-bis-phosphate (lipid IVA).</text>
</comment>
<dbReference type="EC" id="2.7.1.130" evidence="3 13"/>
<keyword evidence="7 13" id="KW-0808">Transferase</keyword>
<keyword evidence="9 13" id="KW-0418">Kinase</keyword>
<evidence type="ECO:0000256" key="5">
    <source>
        <dbReference type="ARBA" id="ARBA00022516"/>
    </source>
</evidence>
<dbReference type="GO" id="GO:0009029">
    <property type="term" value="F:lipid-A 4'-kinase activity"/>
    <property type="evidence" value="ECO:0007669"/>
    <property type="project" value="UniProtKB-EC"/>
</dbReference>
<dbReference type="PANTHER" id="PTHR42724">
    <property type="entry name" value="TETRAACYLDISACCHARIDE 4'-KINASE"/>
    <property type="match status" value="1"/>
</dbReference>
<evidence type="ECO:0000256" key="6">
    <source>
        <dbReference type="ARBA" id="ARBA00022556"/>
    </source>
</evidence>
<dbReference type="HAMAP" id="MF_00409">
    <property type="entry name" value="LpxK"/>
    <property type="match status" value="1"/>
</dbReference>
<keyword evidence="5 13" id="KW-0444">Lipid biosynthesis</keyword>
<comment type="catalytic activity">
    <reaction evidence="13">
        <text>a lipid A disaccharide + ATP = a lipid IVA + ADP + H(+)</text>
        <dbReference type="Rhea" id="RHEA:67840"/>
        <dbReference type="ChEBI" id="CHEBI:15378"/>
        <dbReference type="ChEBI" id="CHEBI:30616"/>
        <dbReference type="ChEBI" id="CHEBI:176343"/>
        <dbReference type="ChEBI" id="CHEBI:176425"/>
        <dbReference type="ChEBI" id="CHEBI:456216"/>
        <dbReference type="EC" id="2.7.1.130"/>
    </reaction>
</comment>
<evidence type="ECO:0000256" key="3">
    <source>
        <dbReference type="ARBA" id="ARBA00012071"/>
    </source>
</evidence>